<dbReference type="InterPro" id="IPR036873">
    <property type="entry name" value="Rhodanese-like_dom_sf"/>
</dbReference>
<dbReference type="AlphaFoldDB" id="A0A1H9RBC7"/>
<evidence type="ECO:0000259" key="7">
    <source>
        <dbReference type="PROSITE" id="PS50206"/>
    </source>
</evidence>
<keyword evidence="9" id="KW-1185">Reference proteome</keyword>
<dbReference type="OrthoDB" id="9792592at2"/>
<evidence type="ECO:0000256" key="6">
    <source>
        <dbReference type="ARBA" id="ARBA00023284"/>
    </source>
</evidence>
<comment type="caution">
    <text evidence="8">The sequence shown here is derived from an EMBL/GenBank/DDBJ whole genome shotgun (WGS) entry which is preliminary data.</text>
</comment>
<dbReference type="SUPFAM" id="SSF51905">
    <property type="entry name" value="FAD/NAD(P)-binding domain"/>
    <property type="match status" value="1"/>
</dbReference>
<dbReference type="SUPFAM" id="SSF55424">
    <property type="entry name" value="FAD/NAD-linked reductases, dimerisation (C-terminal) domain"/>
    <property type="match status" value="1"/>
</dbReference>
<dbReference type="InterPro" id="IPR023753">
    <property type="entry name" value="FAD/NAD-binding_dom"/>
</dbReference>
<dbReference type="STRING" id="1464123.SAMN05444126_10488"/>
<dbReference type="PRINTS" id="PR00368">
    <property type="entry name" value="FADPNR"/>
</dbReference>
<sequence>MKVIIIGSVAAGTSVGAKARRNREDIEITVYDRDEHISYSGCGIPYYVGGEVDELDELAPRDPKWFKKRYEMNVQTSCEVIAVDALQKQVTVKDLQNGDEWHDSYDELVLATGAVSTLPPVAGTEKKDVFSVRTIRDADAIRTWADGPAAKSAVIVGGGFIGLEMAEQLTYRGIKVSLVERLPQVMPGLDADMAFRLYKHLQEHGVDVYLGQSVQAVTGEQAADGVTIDTGEKIAGDAVIFASGVKPNTALAEEIGAEIGVTGAIKVNTKMQTTVPHVYAAGDAAESFFQPTGEAMWRPLGSTANKMGRIAGSVITGEEASHRGILGTGIFKMFDLTVAQTGLTEAEAREKGYDPAVLHNLKPDKPPYAGGKELVIKAVANRADGKMLGVQIIGEQGVDKRIDVFATAITFGAKAEDLFHLDLAYAPPYATTKDPVMYTGMALDNDVRGTAKLITPKELDRRKISGEAFQIIDTRSPKQFAESAVDDAVNIPLADLRSRVTLLNPDVPTVTYCNSGTTGNAAQNILRNYGFTEVYNLSGGNKNYQMMKKQTS</sequence>
<dbReference type="Gene3D" id="3.40.250.10">
    <property type="entry name" value="Rhodanese-like domain"/>
    <property type="match status" value="1"/>
</dbReference>
<evidence type="ECO:0000256" key="1">
    <source>
        <dbReference type="ARBA" id="ARBA00001974"/>
    </source>
</evidence>
<dbReference type="SUPFAM" id="SSF52821">
    <property type="entry name" value="Rhodanese/Cell cycle control phosphatase"/>
    <property type="match status" value="1"/>
</dbReference>
<keyword evidence="5" id="KW-0560">Oxidoreductase</keyword>
<dbReference type="PANTHER" id="PTHR43429:SF1">
    <property type="entry name" value="NAD(P)H SULFUR OXIDOREDUCTASE (COA-DEPENDENT)"/>
    <property type="match status" value="1"/>
</dbReference>
<feature type="domain" description="Rhodanese" evidence="7">
    <location>
        <begin position="465"/>
        <end position="549"/>
    </location>
</feature>
<dbReference type="Pfam" id="PF00581">
    <property type="entry name" value="Rhodanese"/>
    <property type="match status" value="1"/>
</dbReference>
<dbReference type="PANTHER" id="PTHR43429">
    <property type="entry name" value="PYRIDINE NUCLEOTIDE-DISULFIDE OXIDOREDUCTASE DOMAIN-CONTAINING"/>
    <property type="match status" value="1"/>
</dbReference>
<dbReference type="Pfam" id="PF07992">
    <property type="entry name" value="Pyr_redox_2"/>
    <property type="match status" value="1"/>
</dbReference>
<comment type="cofactor">
    <cofactor evidence="1">
        <name>FAD</name>
        <dbReference type="ChEBI" id="CHEBI:57692"/>
    </cofactor>
</comment>
<dbReference type="Pfam" id="PF02852">
    <property type="entry name" value="Pyr_redox_dim"/>
    <property type="match status" value="1"/>
</dbReference>
<name>A0A1H9RBC7_9BACI</name>
<evidence type="ECO:0000256" key="2">
    <source>
        <dbReference type="ARBA" id="ARBA00009130"/>
    </source>
</evidence>
<keyword evidence="6" id="KW-0676">Redox-active center</keyword>
<dbReference type="InterPro" id="IPR050260">
    <property type="entry name" value="FAD-bd_OxRdtase"/>
</dbReference>
<comment type="similarity">
    <text evidence="2">Belongs to the class-III pyridine nucleotide-disulfide oxidoreductase family.</text>
</comment>
<keyword evidence="4" id="KW-0274">FAD</keyword>
<evidence type="ECO:0000256" key="3">
    <source>
        <dbReference type="ARBA" id="ARBA00022630"/>
    </source>
</evidence>
<dbReference type="InterPro" id="IPR004099">
    <property type="entry name" value="Pyr_nucl-diS_OxRdtase_dimer"/>
</dbReference>
<dbReference type="GO" id="GO:0016491">
    <property type="term" value="F:oxidoreductase activity"/>
    <property type="evidence" value="ECO:0007669"/>
    <property type="project" value="UniProtKB-KW"/>
</dbReference>
<organism evidence="8 9">
    <name type="scientific">Salisediminibacterium halotolerans</name>
    <dbReference type="NCBI Taxonomy" id="517425"/>
    <lineage>
        <taxon>Bacteria</taxon>
        <taxon>Bacillati</taxon>
        <taxon>Bacillota</taxon>
        <taxon>Bacilli</taxon>
        <taxon>Bacillales</taxon>
        <taxon>Bacillaceae</taxon>
        <taxon>Salisediminibacterium</taxon>
    </lineage>
</organism>
<dbReference type="InterPro" id="IPR001763">
    <property type="entry name" value="Rhodanese-like_dom"/>
</dbReference>
<evidence type="ECO:0000313" key="9">
    <source>
        <dbReference type="Proteomes" id="UP000199318"/>
    </source>
</evidence>
<keyword evidence="3" id="KW-0285">Flavoprotein</keyword>
<dbReference type="SMART" id="SM00450">
    <property type="entry name" value="RHOD"/>
    <property type="match status" value="1"/>
</dbReference>
<dbReference type="RefSeq" id="WP_093072115.1">
    <property type="nucleotide sequence ID" value="NZ_FOGV01000004.1"/>
</dbReference>
<reference evidence="9" key="1">
    <citation type="submission" date="2016-10" db="EMBL/GenBank/DDBJ databases">
        <authorList>
            <person name="de Groot N.N."/>
        </authorList>
    </citation>
    <scope>NUCLEOTIDE SEQUENCE [LARGE SCALE GENOMIC DNA]</scope>
    <source>
        <strain evidence="9">10nlg</strain>
    </source>
</reference>
<evidence type="ECO:0000313" key="8">
    <source>
        <dbReference type="EMBL" id="SER69990.1"/>
    </source>
</evidence>
<dbReference type="PRINTS" id="PR00411">
    <property type="entry name" value="PNDRDTASEI"/>
</dbReference>
<evidence type="ECO:0000256" key="5">
    <source>
        <dbReference type="ARBA" id="ARBA00023002"/>
    </source>
</evidence>
<gene>
    <name evidence="8" type="ORF">SAMN05444126_10488</name>
</gene>
<dbReference type="InterPro" id="IPR016156">
    <property type="entry name" value="FAD/NAD-linked_Rdtase_dimer_sf"/>
</dbReference>
<protein>
    <submittedName>
        <fullName evidence="8">NADPH-dependent 2,4-dienoyl-CoA reductase, sulfur reductase</fullName>
    </submittedName>
</protein>
<accession>A0A1H9RBC7</accession>
<proteinExistence type="inferred from homology"/>
<dbReference type="Gene3D" id="3.50.50.60">
    <property type="entry name" value="FAD/NAD(P)-binding domain"/>
    <property type="match status" value="2"/>
</dbReference>
<evidence type="ECO:0000256" key="4">
    <source>
        <dbReference type="ARBA" id="ARBA00022827"/>
    </source>
</evidence>
<dbReference type="InterPro" id="IPR036188">
    <property type="entry name" value="FAD/NAD-bd_sf"/>
</dbReference>
<dbReference type="PROSITE" id="PS50206">
    <property type="entry name" value="RHODANESE_3"/>
    <property type="match status" value="1"/>
</dbReference>
<dbReference type="Proteomes" id="UP000199318">
    <property type="component" value="Unassembled WGS sequence"/>
</dbReference>
<dbReference type="EMBL" id="FOGV01000004">
    <property type="protein sequence ID" value="SER69990.1"/>
    <property type="molecule type" value="Genomic_DNA"/>
</dbReference>